<proteinExistence type="predicted"/>
<dbReference type="Proteomes" id="UP000824969">
    <property type="component" value="Chromosome"/>
</dbReference>
<gene>
    <name evidence="1" type="ORF">MchiMG62_15870</name>
</gene>
<evidence type="ECO:0000313" key="1">
    <source>
        <dbReference type="EMBL" id="BBL68406.1"/>
    </source>
</evidence>
<organism evidence="1 2">
    <name type="scientific">Methanoculleus chikugoensis</name>
    <dbReference type="NCBI Taxonomy" id="118126"/>
    <lineage>
        <taxon>Archaea</taxon>
        <taxon>Methanobacteriati</taxon>
        <taxon>Methanobacteriota</taxon>
        <taxon>Stenosarchaea group</taxon>
        <taxon>Methanomicrobia</taxon>
        <taxon>Methanomicrobiales</taxon>
        <taxon>Methanomicrobiaceae</taxon>
        <taxon>Methanoculleus</taxon>
    </lineage>
</organism>
<protein>
    <submittedName>
        <fullName evidence="1">Uncharacterized protein</fullName>
    </submittedName>
</protein>
<keyword evidence="2" id="KW-1185">Reference proteome</keyword>
<evidence type="ECO:0000313" key="2">
    <source>
        <dbReference type="Proteomes" id="UP000824969"/>
    </source>
</evidence>
<accession>A0ABN5XMX6</accession>
<dbReference type="EMBL" id="AP019781">
    <property type="protein sequence ID" value="BBL68406.1"/>
    <property type="molecule type" value="Genomic_DNA"/>
</dbReference>
<name>A0ABN5XMX6_9EURY</name>
<reference evidence="1 2" key="1">
    <citation type="submission" date="2019-06" db="EMBL/GenBank/DDBJ databases">
        <title>Complete genome sequence of Methanoculleus chikugoensis strain MG62.</title>
        <authorList>
            <person name="Asakawa S."/>
            <person name="Dianou D."/>
        </authorList>
    </citation>
    <scope>NUCLEOTIDE SEQUENCE [LARGE SCALE GENOMIC DNA]</scope>
    <source>
        <strain evidence="1 2">MG62</strain>
    </source>
</reference>
<sequence length="54" mass="5907">MHDGVIQKTVSFRNHEHEMLAGMSDATDRQIGLRAYESYGLAEDEVAIAEGAKG</sequence>